<dbReference type="EMBL" id="SACR01000005">
    <property type="protein sequence ID" value="RVU44422.1"/>
    <property type="molecule type" value="Genomic_DNA"/>
</dbReference>
<feature type="signal peptide" evidence="1">
    <location>
        <begin position="1"/>
        <end position="20"/>
    </location>
</feature>
<organism evidence="2 3">
    <name type="scientific">Rubrivivax rivuli</name>
    <dbReference type="NCBI Taxonomy" id="1862385"/>
    <lineage>
        <taxon>Bacteria</taxon>
        <taxon>Pseudomonadati</taxon>
        <taxon>Pseudomonadota</taxon>
        <taxon>Betaproteobacteria</taxon>
        <taxon>Burkholderiales</taxon>
        <taxon>Sphaerotilaceae</taxon>
        <taxon>Rubrivivax</taxon>
    </lineage>
</organism>
<dbReference type="OrthoDB" id="5368589at2"/>
<evidence type="ECO:0000313" key="3">
    <source>
        <dbReference type="Proteomes" id="UP000285575"/>
    </source>
</evidence>
<dbReference type="AlphaFoldDB" id="A0A437RCD2"/>
<reference evidence="2 3" key="1">
    <citation type="submission" date="2019-01" db="EMBL/GenBank/DDBJ databases">
        <authorList>
            <person name="Chen W.-M."/>
        </authorList>
    </citation>
    <scope>NUCLEOTIDE SEQUENCE [LARGE SCALE GENOMIC DNA]</scope>
    <source>
        <strain evidence="2 3">KYPY4</strain>
    </source>
</reference>
<evidence type="ECO:0000313" key="2">
    <source>
        <dbReference type="EMBL" id="RVU44422.1"/>
    </source>
</evidence>
<comment type="caution">
    <text evidence="2">The sequence shown here is derived from an EMBL/GenBank/DDBJ whole genome shotgun (WGS) entry which is preliminary data.</text>
</comment>
<dbReference type="SUPFAM" id="SSF53850">
    <property type="entry name" value="Periplasmic binding protein-like II"/>
    <property type="match status" value="1"/>
</dbReference>
<evidence type="ECO:0000256" key="1">
    <source>
        <dbReference type="SAM" id="SignalP"/>
    </source>
</evidence>
<proteinExistence type="predicted"/>
<dbReference type="RefSeq" id="WP_128229967.1">
    <property type="nucleotide sequence ID" value="NZ_SACR01000005.1"/>
</dbReference>
<dbReference type="Proteomes" id="UP000285575">
    <property type="component" value="Unassembled WGS sequence"/>
</dbReference>
<feature type="chain" id="PRO_5019552748" description="Phosphate ABC transporter substrate-binding protein" evidence="1">
    <location>
        <begin position="21"/>
        <end position="132"/>
    </location>
</feature>
<dbReference type="Gene3D" id="3.40.190.10">
    <property type="entry name" value="Periplasmic binding protein-like II"/>
    <property type="match status" value="1"/>
</dbReference>
<name>A0A437RCD2_9BURK</name>
<keyword evidence="3" id="KW-1185">Reference proteome</keyword>
<evidence type="ECO:0008006" key="4">
    <source>
        <dbReference type="Google" id="ProtNLM"/>
    </source>
</evidence>
<accession>A0A437RCD2</accession>
<protein>
    <recommendedName>
        <fullName evidence="4">Phosphate ABC transporter substrate-binding protein</fullName>
    </recommendedName>
</protein>
<sequence>MNIRTLLAAASFALAGLANAQDMVVVGHPSAAALSKDQVADLFLGKSQALTPLDLNDSSPLYAAFYRKATGREVAQVKSTWSRVVFTGKGQPPKQLPDAAAVKKAVAADPKAVGYIEKSAVDGSVKVLLALD</sequence>
<keyword evidence="1" id="KW-0732">Signal</keyword>
<gene>
    <name evidence="2" type="ORF">EOE66_17275</name>
</gene>